<dbReference type="EMBL" id="CP033455">
    <property type="protein sequence ID" value="QGR03229.1"/>
    <property type="molecule type" value="Genomic_DNA"/>
</dbReference>
<name>A0AAE6Q9W0_EHRRU</name>
<organism evidence="2 3">
    <name type="scientific">Ehrlichia ruminantium</name>
    <name type="common">heartwater rickettsia</name>
    <name type="synonym">Cowdria ruminantium</name>
    <dbReference type="NCBI Taxonomy" id="779"/>
    <lineage>
        <taxon>Bacteria</taxon>
        <taxon>Pseudomonadati</taxon>
        <taxon>Pseudomonadota</taxon>
        <taxon>Alphaproteobacteria</taxon>
        <taxon>Rickettsiales</taxon>
        <taxon>Anaplasmataceae</taxon>
        <taxon>Ehrlichia</taxon>
    </lineage>
</organism>
<feature type="transmembrane region" description="Helical" evidence="1">
    <location>
        <begin position="12"/>
        <end position="37"/>
    </location>
</feature>
<dbReference type="AlphaFoldDB" id="A0AAE6Q9W0"/>
<keyword evidence="1" id="KW-0812">Transmembrane</keyword>
<protein>
    <submittedName>
        <fullName evidence="2">Uncharacterized protein</fullName>
    </submittedName>
</protein>
<sequence>MFILLFKSQNIFKYFFIIITTYMLLLLFALIISRIIFYNHNKKVNQNFKITFTDYLSTLKFQHVPKIIVPKKLNDHIIHGGCTKQDNQRFNLQINGYKVHDTKEQTTNKIEKARTQNPKKFHAIENSHRQYILQLTESTSIDDKFKPRIEMAAYLEHIFEQCGQVPQKNLIHELITYLNQGAYLSSSYFVIYRMISKHALNQNVHLTNTPSQVEITVINPHSLRLTIKHDFPIKAIDSEGSVTNKVKYTINSELSFVISSKPNDIFSSISYSQVQMKFNKPKLLSQYFSNSKHEYTKDGHKFIISVKKNRNNIILRTSNFNSPPHTTYLKKTEGYKIADYYSEQHAHRYLDNTTCSKTCTLSR</sequence>
<evidence type="ECO:0000256" key="1">
    <source>
        <dbReference type="SAM" id="Phobius"/>
    </source>
</evidence>
<gene>
    <name evidence="2" type="ORF">EDL80_01260</name>
</gene>
<keyword evidence="1" id="KW-0472">Membrane</keyword>
<evidence type="ECO:0000313" key="3">
    <source>
        <dbReference type="Proteomes" id="UP000422822"/>
    </source>
</evidence>
<keyword evidence="1" id="KW-1133">Transmembrane helix</keyword>
<reference evidence="2 3" key="1">
    <citation type="submission" date="2018-10" db="EMBL/GenBank/DDBJ databases">
        <title>Propagation and draft genome sequences of three atypical Erhlichia ruminantium isolates.</title>
        <authorList>
            <person name="Liebenberg J."/>
            <person name="Steyn H."/>
            <person name="Josemans A."/>
            <person name="Zweygarth E."/>
        </authorList>
    </citation>
    <scope>NUCLEOTIDE SEQUENCE [LARGE SCALE GENOMIC DNA]</scope>
    <source>
        <strain evidence="2 3">Omatjenne</strain>
    </source>
</reference>
<accession>A0AAE6Q9W0</accession>
<keyword evidence="3" id="KW-1185">Reference proteome</keyword>
<evidence type="ECO:0000313" key="2">
    <source>
        <dbReference type="EMBL" id="QGR03229.1"/>
    </source>
</evidence>
<proteinExistence type="predicted"/>
<dbReference type="Proteomes" id="UP000422822">
    <property type="component" value="Chromosome"/>
</dbReference>